<sequence length="350" mass="37987">MAPSREATLIAVFNQKGGIGKTTTATNLAVCLAAMGFRAGLIDLDTQGNATSSLGLVPAPAYGSHDLLFGRQPLAELFLPTVFPRLFVCGANDLLTTAEIRLSMQRNPHDVLRRRLARDRLGLDFLVIDCPPAFGMLPLNALAAARRAIMPVTAEPLAHHGAQKAWTNLRRVAGSLNPGLSRPDIVLTMSGATRQAGDVTATIQREFGVQVFDTEIPRDPAVIRASLADMPVCVYEPSAPAARASLRLAIEFLGRERERRDGFDPDRPRLDEGSGAMRLGWSDFDAVHEILRRWNARLRPPMAPEGGWPAAAAAALKARRARAPRPGERERGAEAPAYARLPRDWVSETT</sequence>
<gene>
    <name evidence="3" type="ORF">ROR02_24880</name>
</gene>
<dbReference type="InterPro" id="IPR027417">
    <property type="entry name" value="P-loop_NTPase"/>
</dbReference>
<evidence type="ECO:0000256" key="1">
    <source>
        <dbReference type="SAM" id="MobiDB-lite"/>
    </source>
</evidence>
<dbReference type="Pfam" id="PF13614">
    <property type="entry name" value="AAA_31"/>
    <property type="match status" value="1"/>
</dbReference>
<dbReference type="CDD" id="cd02042">
    <property type="entry name" value="ParAB_family"/>
    <property type="match status" value="1"/>
</dbReference>
<dbReference type="Gene3D" id="3.40.50.300">
    <property type="entry name" value="P-loop containing nucleotide triphosphate hydrolases"/>
    <property type="match status" value="1"/>
</dbReference>
<evidence type="ECO:0000259" key="2">
    <source>
        <dbReference type="Pfam" id="PF13614"/>
    </source>
</evidence>
<dbReference type="InterPro" id="IPR025669">
    <property type="entry name" value="AAA_dom"/>
</dbReference>
<keyword evidence="4" id="KW-1185">Reference proteome</keyword>
<dbReference type="InterPro" id="IPR050678">
    <property type="entry name" value="DNA_Partitioning_ATPase"/>
</dbReference>
<dbReference type="AlphaFoldDB" id="A0A512HA66"/>
<evidence type="ECO:0000313" key="3">
    <source>
        <dbReference type="EMBL" id="GEO82357.1"/>
    </source>
</evidence>
<dbReference type="PANTHER" id="PTHR13696">
    <property type="entry name" value="P-LOOP CONTAINING NUCLEOSIDE TRIPHOSPHATE HYDROLASE"/>
    <property type="match status" value="1"/>
</dbReference>
<name>A0A512HA66_9PROT</name>
<dbReference type="Proteomes" id="UP000321567">
    <property type="component" value="Unassembled WGS sequence"/>
</dbReference>
<feature type="compositionally biased region" description="Basic and acidic residues" evidence="1">
    <location>
        <begin position="341"/>
        <end position="350"/>
    </location>
</feature>
<proteinExistence type="predicted"/>
<accession>A0A512HA66</accession>
<reference evidence="3 4" key="1">
    <citation type="submission" date="2019-07" db="EMBL/GenBank/DDBJ databases">
        <title>Whole genome shotgun sequence of Rhodospirillum oryzae NBRC 107573.</title>
        <authorList>
            <person name="Hosoyama A."/>
            <person name="Uohara A."/>
            <person name="Ohji S."/>
            <person name="Ichikawa N."/>
        </authorList>
    </citation>
    <scope>NUCLEOTIDE SEQUENCE [LARGE SCALE GENOMIC DNA]</scope>
    <source>
        <strain evidence="3 4">NBRC 107573</strain>
    </source>
</reference>
<dbReference type="RefSeq" id="WP_147164375.1">
    <property type="nucleotide sequence ID" value="NZ_BJZO01000073.1"/>
</dbReference>
<evidence type="ECO:0000313" key="4">
    <source>
        <dbReference type="Proteomes" id="UP000321567"/>
    </source>
</evidence>
<feature type="region of interest" description="Disordered" evidence="1">
    <location>
        <begin position="311"/>
        <end position="350"/>
    </location>
</feature>
<dbReference type="SUPFAM" id="SSF52540">
    <property type="entry name" value="P-loop containing nucleoside triphosphate hydrolases"/>
    <property type="match status" value="1"/>
</dbReference>
<organism evidence="3 4">
    <name type="scientific">Pararhodospirillum oryzae</name>
    <dbReference type="NCBI Taxonomy" id="478448"/>
    <lineage>
        <taxon>Bacteria</taxon>
        <taxon>Pseudomonadati</taxon>
        <taxon>Pseudomonadota</taxon>
        <taxon>Alphaproteobacteria</taxon>
        <taxon>Rhodospirillales</taxon>
        <taxon>Rhodospirillaceae</taxon>
        <taxon>Pararhodospirillum</taxon>
    </lineage>
</organism>
<feature type="domain" description="AAA" evidence="2">
    <location>
        <begin position="8"/>
        <end position="180"/>
    </location>
</feature>
<dbReference type="PANTHER" id="PTHR13696:SF52">
    <property type="entry name" value="PARA FAMILY PROTEIN CT_582"/>
    <property type="match status" value="1"/>
</dbReference>
<dbReference type="EMBL" id="BJZO01000073">
    <property type="protein sequence ID" value="GEO82357.1"/>
    <property type="molecule type" value="Genomic_DNA"/>
</dbReference>
<comment type="caution">
    <text evidence="3">The sequence shown here is derived from an EMBL/GenBank/DDBJ whole genome shotgun (WGS) entry which is preliminary data.</text>
</comment>
<dbReference type="OrthoDB" id="9804460at2"/>
<protein>
    <recommendedName>
        <fullName evidence="2">AAA domain-containing protein</fullName>
    </recommendedName>
</protein>